<gene>
    <name evidence="2" type="ORF">TCEB3V08_LOCUS481</name>
</gene>
<protein>
    <recommendedName>
        <fullName evidence="1">CFA20 domain-containing protein</fullName>
    </recommendedName>
</protein>
<name>A0A7R9CB62_TIMCR</name>
<feature type="domain" description="CFA20" evidence="1">
    <location>
        <begin position="1"/>
        <end position="182"/>
    </location>
</feature>
<dbReference type="InterPro" id="IPR007714">
    <property type="entry name" value="CFA20_dom"/>
</dbReference>
<dbReference type="EMBL" id="OC316551">
    <property type="protein sequence ID" value="CAD7392457.1"/>
    <property type="molecule type" value="Genomic_DNA"/>
</dbReference>
<dbReference type="Pfam" id="PF05018">
    <property type="entry name" value="CFA20_dom"/>
    <property type="match status" value="1"/>
</dbReference>
<dbReference type="InterPro" id="IPR040441">
    <property type="entry name" value="CFA20/CFAP20DC"/>
</dbReference>
<proteinExistence type="predicted"/>
<organism evidence="2">
    <name type="scientific">Timema cristinae</name>
    <name type="common">Walking stick</name>
    <dbReference type="NCBI Taxonomy" id="61476"/>
    <lineage>
        <taxon>Eukaryota</taxon>
        <taxon>Metazoa</taxon>
        <taxon>Ecdysozoa</taxon>
        <taxon>Arthropoda</taxon>
        <taxon>Hexapoda</taxon>
        <taxon>Insecta</taxon>
        <taxon>Pterygota</taxon>
        <taxon>Neoptera</taxon>
        <taxon>Polyneoptera</taxon>
        <taxon>Phasmatodea</taxon>
        <taxon>Timematodea</taxon>
        <taxon>Timematoidea</taxon>
        <taxon>Timematidae</taxon>
        <taxon>Timema</taxon>
    </lineage>
</organism>
<sequence>MVKKKLSDSFRPILFSLDKKPLSLWSKFTRSGRVKRVDDDDLHTKVIEIYGTVPKNSYISAPTDPMASLDITLPILVMLLKNMDKDLQLNVLLMDKHHFRRRFIIVCGDCKASSRLLMCTLPMFLVKGWNRVQINLEEFTTKAFGTEYLHTIRVEVHATCRLRHIYFTNKMNHEIAIPIEFRSRVVQSPQYPQNNLMN</sequence>
<evidence type="ECO:0000313" key="2">
    <source>
        <dbReference type="EMBL" id="CAD7392457.1"/>
    </source>
</evidence>
<evidence type="ECO:0000259" key="1">
    <source>
        <dbReference type="Pfam" id="PF05018"/>
    </source>
</evidence>
<dbReference type="AlphaFoldDB" id="A0A7R9CB62"/>
<reference evidence="2" key="1">
    <citation type="submission" date="2020-11" db="EMBL/GenBank/DDBJ databases">
        <authorList>
            <person name="Tran Van P."/>
        </authorList>
    </citation>
    <scope>NUCLEOTIDE SEQUENCE</scope>
</reference>
<dbReference type="PANTHER" id="PTHR12458">
    <property type="entry name" value="ORF PROTEIN"/>
    <property type="match status" value="1"/>
</dbReference>
<accession>A0A7R9CB62</accession>